<evidence type="ECO:0000313" key="10">
    <source>
        <dbReference type="RefSeq" id="XP_029640371.1"/>
    </source>
</evidence>
<feature type="domain" description="DNA2/NAM7 helicase-like C-terminal" evidence="8">
    <location>
        <begin position="548"/>
        <end position="747"/>
    </location>
</feature>
<accession>A0A6P7SR22</accession>
<evidence type="ECO:0000259" key="7">
    <source>
        <dbReference type="Pfam" id="PF13086"/>
    </source>
</evidence>
<dbReference type="Gene3D" id="3.40.50.300">
    <property type="entry name" value="P-loop containing nucleotide triphosphate hydrolases"/>
    <property type="match status" value="2"/>
</dbReference>
<dbReference type="PANTHER" id="PTHR45418:SF1">
    <property type="entry name" value="CANCER_TESTIS ANTIGEN 55"/>
    <property type="match status" value="1"/>
</dbReference>
<dbReference type="InterPro" id="IPR041679">
    <property type="entry name" value="DNA2/NAM7-like_C"/>
</dbReference>
<keyword evidence="9" id="KW-1185">Reference proteome</keyword>
<feature type="domain" description="DNA2/NAM7 helicase helicase" evidence="7">
    <location>
        <begin position="353"/>
        <end position="436"/>
    </location>
</feature>
<evidence type="ECO:0000256" key="5">
    <source>
        <dbReference type="ARBA" id="ARBA00022806"/>
    </source>
</evidence>
<dbReference type="FunFam" id="3.40.50.300:FF:000326">
    <property type="entry name" value="P-loop containing nucleoside triphosphate hydrolase"/>
    <property type="match status" value="1"/>
</dbReference>
<dbReference type="Pfam" id="PF13087">
    <property type="entry name" value="AAA_12"/>
    <property type="match status" value="1"/>
</dbReference>
<reference evidence="10" key="1">
    <citation type="submission" date="2025-08" db="UniProtKB">
        <authorList>
            <consortium name="RefSeq"/>
        </authorList>
    </citation>
    <scope>IDENTIFICATION</scope>
</reference>
<evidence type="ECO:0000259" key="8">
    <source>
        <dbReference type="Pfam" id="PF13087"/>
    </source>
</evidence>
<proteinExistence type="predicted"/>
<evidence type="ECO:0000256" key="3">
    <source>
        <dbReference type="ARBA" id="ARBA00022741"/>
    </source>
</evidence>
<feature type="domain" description="DNA2/NAM7 helicase helicase" evidence="7">
    <location>
        <begin position="448"/>
        <end position="540"/>
    </location>
</feature>
<comment type="subcellular location">
    <subcellularLocation>
        <location evidence="1">Cytoplasm</location>
    </subcellularLocation>
</comment>
<organism evidence="9 10">
    <name type="scientific">Octopus sinensis</name>
    <name type="common">East Asian common octopus</name>
    <dbReference type="NCBI Taxonomy" id="2607531"/>
    <lineage>
        <taxon>Eukaryota</taxon>
        <taxon>Metazoa</taxon>
        <taxon>Spiralia</taxon>
        <taxon>Lophotrochozoa</taxon>
        <taxon>Mollusca</taxon>
        <taxon>Cephalopoda</taxon>
        <taxon>Coleoidea</taxon>
        <taxon>Octopodiformes</taxon>
        <taxon>Octopoda</taxon>
        <taxon>Incirrata</taxon>
        <taxon>Octopodidae</taxon>
        <taxon>Octopus</taxon>
    </lineage>
</organism>
<dbReference type="PANTHER" id="PTHR45418">
    <property type="entry name" value="CANCER/TESTIS ANTIGEN 55"/>
    <property type="match status" value="1"/>
</dbReference>
<dbReference type="GO" id="GO:0005737">
    <property type="term" value="C:cytoplasm"/>
    <property type="evidence" value="ECO:0007669"/>
    <property type="project" value="UniProtKB-SubCell"/>
</dbReference>
<protein>
    <submittedName>
        <fullName evidence="10">Helicase mov-10-B.1 isoform X1</fullName>
    </submittedName>
</protein>
<keyword evidence="2" id="KW-0963">Cytoplasm</keyword>
<keyword evidence="3" id="KW-0547">Nucleotide-binding</keyword>
<keyword evidence="6" id="KW-0067">ATP-binding</keyword>
<dbReference type="CDD" id="cd18808">
    <property type="entry name" value="SF1_C_Upf1"/>
    <property type="match status" value="1"/>
</dbReference>
<dbReference type="InterPro" id="IPR027417">
    <property type="entry name" value="P-loop_NTPase"/>
</dbReference>
<name>A0A6P7SR22_9MOLL</name>
<dbReference type="GO" id="GO:0016787">
    <property type="term" value="F:hydrolase activity"/>
    <property type="evidence" value="ECO:0007669"/>
    <property type="project" value="UniProtKB-KW"/>
</dbReference>
<gene>
    <name evidence="10" type="primary">LOC115215354</name>
</gene>
<keyword evidence="5 10" id="KW-0347">Helicase</keyword>
<dbReference type="GO" id="GO:0005524">
    <property type="term" value="F:ATP binding"/>
    <property type="evidence" value="ECO:0007669"/>
    <property type="project" value="UniProtKB-KW"/>
</dbReference>
<dbReference type="Proteomes" id="UP000515154">
    <property type="component" value="Linkage group LG1"/>
</dbReference>
<dbReference type="KEGG" id="osn:115215354"/>
<dbReference type="Pfam" id="PF13086">
    <property type="entry name" value="AAA_11"/>
    <property type="match status" value="2"/>
</dbReference>
<evidence type="ECO:0000256" key="2">
    <source>
        <dbReference type="ARBA" id="ARBA00022490"/>
    </source>
</evidence>
<dbReference type="RefSeq" id="XP_029640371.1">
    <property type="nucleotide sequence ID" value="XM_029784511.2"/>
</dbReference>
<evidence type="ECO:0000313" key="9">
    <source>
        <dbReference type="Proteomes" id="UP000515154"/>
    </source>
</evidence>
<dbReference type="InterPro" id="IPR041677">
    <property type="entry name" value="DNA2/NAM7_AAA_11"/>
</dbReference>
<dbReference type="SUPFAM" id="SSF52540">
    <property type="entry name" value="P-loop containing nucleoside triphosphate hydrolases"/>
    <property type="match status" value="1"/>
</dbReference>
<keyword evidence="4" id="KW-0378">Hydrolase</keyword>
<evidence type="ECO:0000256" key="6">
    <source>
        <dbReference type="ARBA" id="ARBA00022840"/>
    </source>
</evidence>
<dbReference type="GO" id="GO:0005694">
    <property type="term" value="C:chromosome"/>
    <property type="evidence" value="ECO:0007669"/>
    <property type="project" value="UniProtKB-ARBA"/>
</dbReference>
<evidence type="ECO:0000256" key="1">
    <source>
        <dbReference type="ARBA" id="ARBA00004496"/>
    </source>
</evidence>
<dbReference type="InterPro" id="IPR047187">
    <property type="entry name" value="SF1_C_Upf1"/>
</dbReference>
<sequence>MEDHIEVKTEPCETKFGVIVIYSSESIGRMTVIFIPKTKAVFTLTAYEIYDATEEKLKKTEALSQLIRENPVKITCGIPVDNSTRFYDAKFLITAADGDSFNVSKTVVVIFVDQDMKSLEPAAPYKPVKLPALNFSCKTVKLPGRNMRGSLPEKNFHNVGVFVTQRTVDPRLHDMSKNGLLSNCPVLRHNLTKKNYVEKMKLMIDLCLKSEYANVNILLNSYFKISFVREDEKTDIFEFEINTDELYVGASLYVYEKDGDSVHPIRYEGRIKDLNSDFATLEFPKKFLRIFDPDKEFYLHYQPTNFNAFMMHAALDLIGRENFEDVIFPKGIIHKNHEDSLKLNFFNKQMNDNKEQEMAVQQIFSKKDCRAPFIVFGPPGTGKTTTILEAIKQVYTMKKDAKILVCAPFNKHVDEITMKLMEFIPKAEHKKTLHRCYASTYDPSEIPKKIKTVTNLVTDQEELKNPGLFMNYQIVLATLITAGRFAYHNYKGHFSHIFVDEAAFATEPETLVPLVGQIDENTQIILAGDPKQLDPVFKSEQARDAGYDVPLIQRLMDSNQNYRDTMVIKLLNNYRSHPAIIKIPNELFYQDELKACADVKEYSRFCSWPHLPQKDFPVIFHDVFSQEVREKSDPSFFNLKEIEVVYSYVNKLLKTPGVKQTDIGIIVTYRKQALKISAYLEKKSIKNVTVGTVEKFLSSEKEVTIISTVRSCLNDEVESSVGFLKNPKRFNVALTRAKALEIVVGNAEVLKQVPCWGSFISYCQENNSFIEDKLREEKRKSKTKKAKK</sequence>
<dbReference type="GO" id="GO:0004386">
    <property type="term" value="F:helicase activity"/>
    <property type="evidence" value="ECO:0007669"/>
    <property type="project" value="UniProtKB-KW"/>
</dbReference>
<dbReference type="AlphaFoldDB" id="A0A6P7SR22"/>
<evidence type="ECO:0000256" key="4">
    <source>
        <dbReference type="ARBA" id="ARBA00022801"/>
    </source>
</evidence>